<evidence type="ECO:0000313" key="1">
    <source>
        <dbReference type="EMBL" id="MBC5769449.1"/>
    </source>
</evidence>
<dbReference type="Proteomes" id="UP000620327">
    <property type="component" value="Unassembled WGS sequence"/>
</dbReference>
<evidence type="ECO:0000313" key="2">
    <source>
        <dbReference type="Proteomes" id="UP000620327"/>
    </source>
</evidence>
<comment type="caution">
    <text evidence="1">The sequence shown here is derived from an EMBL/GenBank/DDBJ whole genome shotgun (WGS) entry which is preliminary data.</text>
</comment>
<keyword evidence="2" id="KW-1185">Reference proteome</keyword>
<accession>A0A923MHA3</accession>
<gene>
    <name evidence="1" type="ORF">H8Z83_03805</name>
</gene>
<dbReference type="EMBL" id="JACOQI010000002">
    <property type="protein sequence ID" value="MBC5769449.1"/>
    <property type="molecule type" value="Genomic_DNA"/>
</dbReference>
<dbReference type="AlphaFoldDB" id="A0A923MHA3"/>
<dbReference type="RefSeq" id="WP_187013800.1">
    <property type="nucleotide sequence ID" value="NZ_JACOQI010000002.1"/>
</dbReference>
<reference evidence="1" key="1">
    <citation type="submission" date="2020-08" db="EMBL/GenBank/DDBJ databases">
        <title>Genome public.</title>
        <authorList>
            <person name="Liu C."/>
            <person name="Sun Q."/>
        </authorList>
    </citation>
    <scope>NUCLEOTIDE SEQUENCE</scope>
    <source>
        <strain evidence="1">BX15</strain>
    </source>
</reference>
<sequence length="123" mass="13595">MKIDLTDAQVSLIIDGLRALQENAAYENKCTSDSEIHDSNNQMADEVDDLCEYLNCCEEVTPEVAICVKGGLVSSVYANANMDVDVYDLDVSDFPDEGEQEAADQKEAELDELVKSPGWRAVW</sequence>
<organism evidence="1 2">
    <name type="scientific">Dysosmobacter segnis</name>
    <dbReference type="NCBI Taxonomy" id="2763042"/>
    <lineage>
        <taxon>Bacteria</taxon>
        <taxon>Bacillati</taxon>
        <taxon>Bacillota</taxon>
        <taxon>Clostridia</taxon>
        <taxon>Eubacteriales</taxon>
        <taxon>Oscillospiraceae</taxon>
        <taxon>Dysosmobacter</taxon>
    </lineage>
</organism>
<name>A0A923MHA3_9FIRM</name>
<proteinExistence type="predicted"/>
<protein>
    <submittedName>
        <fullName evidence="1">Uncharacterized protein</fullName>
    </submittedName>
</protein>